<name>A0A1L0CM55_9ASCO</name>
<evidence type="ECO:0000256" key="3">
    <source>
        <dbReference type="ARBA" id="ARBA00022692"/>
    </source>
</evidence>
<dbReference type="GO" id="GO:0015205">
    <property type="term" value="F:nucleobase transmembrane transporter activity"/>
    <property type="evidence" value="ECO:0007669"/>
    <property type="project" value="TreeGrafter"/>
</dbReference>
<dbReference type="Pfam" id="PF02133">
    <property type="entry name" value="Transp_cyt_pur"/>
    <property type="match status" value="1"/>
</dbReference>
<feature type="transmembrane region" description="Helical" evidence="6">
    <location>
        <begin position="245"/>
        <end position="264"/>
    </location>
</feature>
<gene>
    <name evidence="7" type="ORF">HGUI_02157</name>
</gene>
<dbReference type="PANTHER" id="PTHR30618:SF15">
    <property type="entry name" value="NICOTINAMIDE RIBOSIDE TRANSPORTER 1-RELATED"/>
    <property type="match status" value="1"/>
</dbReference>
<feature type="transmembrane region" description="Helical" evidence="6">
    <location>
        <begin position="414"/>
        <end position="432"/>
    </location>
</feature>
<dbReference type="InterPro" id="IPR045225">
    <property type="entry name" value="Uracil/uridine/allantoin_perm"/>
</dbReference>
<feature type="transmembrane region" description="Helical" evidence="6">
    <location>
        <begin position="125"/>
        <end position="145"/>
    </location>
</feature>
<keyword evidence="8" id="KW-1185">Reference proteome</keyword>
<dbReference type="VEuPathDB" id="FungiDB:HGUI_02157"/>
<evidence type="ECO:0000256" key="4">
    <source>
        <dbReference type="ARBA" id="ARBA00022989"/>
    </source>
</evidence>
<evidence type="ECO:0000256" key="5">
    <source>
        <dbReference type="ARBA" id="ARBA00023136"/>
    </source>
</evidence>
<proteinExistence type="inferred from homology"/>
<feature type="transmembrane region" description="Helical" evidence="6">
    <location>
        <begin position="220"/>
        <end position="238"/>
    </location>
</feature>
<sequence length="627" mass="70386">MLKSISSKKVYDNNPALETVISSDINHIKSIVSNDEKNILKQTMELEKETVPETKLQKYLKKFEIPHEGKVVSSLRNPDLEPVKYENQTWGFWSMLGYWGLPNFSIPTFSTAITFNELGLTTPEIIGALIIANCIVIAMLLLSANNGSDFHIGFGLSQRMTYGIKGSYFGVLIRIALSFVTFGYQAWGGGSLINMVFDSFSHSYLNWDSFALKSGLDAKGLVGFVVFLVLCVILAFVHPRKTAQLSLISCGATFFGILGMFIYLRKTAGGPGELWYAKDTMKTTDRAFTWLYVITIWISGVANAILNGNDYQRFTRSNDKLRISISLIFAILGAATLVATFGLICSSCCITLYGQSYFLPADITGQWLNDNYSSKARAATFFLGIAFTSSQLMLNMTQNAYAVGMDMALYAPRYFNIQRGTLLCVLVGGWATNPWTFYTGASKFLTVMSAFGLFVTPSITFLWCDYYFIRKRLSLIDFFTTSPTGTYWYYKGINFRAIAVACIGITLGIPGLYYTCYPEKKYNVGMMRFYYGYFLFVPMITIPLYLLSYKIFPYKNPRLGLVDPIDYFDCFSPEECVKFGMIKVDGKLDPYAILDGIDKTDYLNKIDDAVESNSSVDNEAINVETKQ</sequence>
<organism evidence="7 8">
    <name type="scientific">Hanseniaspora guilliermondii</name>
    <dbReference type="NCBI Taxonomy" id="56406"/>
    <lineage>
        <taxon>Eukaryota</taxon>
        <taxon>Fungi</taxon>
        <taxon>Dikarya</taxon>
        <taxon>Ascomycota</taxon>
        <taxon>Saccharomycotina</taxon>
        <taxon>Saccharomycetes</taxon>
        <taxon>Saccharomycodales</taxon>
        <taxon>Saccharomycodaceae</taxon>
        <taxon>Hanseniaspora</taxon>
    </lineage>
</organism>
<feature type="transmembrane region" description="Helical" evidence="6">
    <location>
        <begin position="327"/>
        <end position="354"/>
    </location>
</feature>
<dbReference type="Gene3D" id="1.10.4160.10">
    <property type="entry name" value="Hydantoin permease"/>
    <property type="match status" value="1"/>
</dbReference>
<protein>
    <submittedName>
        <fullName evidence="7">Related to Thiamine transporter</fullName>
    </submittedName>
</protein>
<dbReference type="GO" id="GO:0005886">
    <property type="term" value="C:plasma membrane"/>
    <property type="evidence" value="ECO:0007669"/>
    <property type="project" value="TreeGrafter"/>
</dbReference>
<dbReference type="PANTHER" id="PTHR30618">
    <property type="entry name" value="NCS1 FAMILY PURINE/PYRIMIDINE TRANSPORTER"/>
    <property type="match status" value="1"/>
</dbReference>
<feature type="transmembrane region" description="Helical" evidence="6">
    <location>
        <begin position="488"/>
        <end position="509"/>
    </location>
</feature>
<evidence type="ECO:0000313" key="8">
    <source>
        <dbReference type="Proteomes" id="UP000183365"/>
    </source>
</evidence>
<evidence type="ECO:0000313" key="7">
    <source>
        <dbReference type="EMBL" id="SGZ39957.1"/>
    </source>
</evidence>
<comment type="similarity">
    <text evidence="2">Belongs to the purine-cytosine permease (2.A.39) family.</text>
</comment>
<keyword evidence="4 6" id="KW-1133">Transmembrane helix</keyword>
<dbReference type="OrthoDB" id="2018619at2759"/>
<feature type="transmembrane region" description="Helical" evidence="6">
    <location>
        <begin position="166"/>
        <end position="187"/>
    </location>
</feature>
<feature type="transmembrane region" description="Helical" evidence="6">
    <location>
        <begin position="374"/>
        <end position="394"/>
    </location>
</feature>
<feature type="transmembrane region" description="Helical" evidence="6">
    <location>
        <begin position="444"/>
        <end position="468"/>
    </location>
</feature>
<dbReference type="Proteomes" id="UP000183365">
    <property type="component" value="Unassembled WGS sequence"/>
</dbReference>
<feature type="transmembrane region" description="Helical" evidence="6">
    <location>
        <begin position="90"/>
        <end position="113"/>
    </location>
</feature>
<accession>A0A1L0CM55</accession>
<comment type="subcellular location">
    <subcellularLocation>
        <location evidence="1">Membrane</location>
        <topology evidence="1">Multi-pass membrane protein</topology>
    </subcellularLocation>
</comment>
<evidence type="ECO:0000256" key="6">
    <source>
        <dbReference type="SAM" id="Phobius"/>
    </source>
</evidence>
<keyword evidence="3 6" id="KW-0812">Transmembrane</keyword>
<evidence type="ECO:0000256" key="2">
    <source>
        <dbReference type="ARBA" id="ARBA00008974"/>
    </source>
</evidence>
<feature type="transmembrane region" description="Helical" evidence="6">
    <location>
        <begin position="287"/>
        <end position="306"/>
    </location>
</feature>
<dbReference type="InterPro" id="IPR001248">
    <property type="entry name" value="Pur-cyt_permease"/>
</dbReference>
<feature type="transmembrane region" description="Helical" evidence="6">
    <location>
        <begin position="529"/>
        <end position="548"/>
    </location>
</feature>
<evidence type="ECO:0000256" key="1">
    <source>
        <dbReference type="ARBA" id="ARBA00004141"/>
    </source>
</evidence>
<dbReference type="AlphaFoldDB" id="A0A1L0CM55"/>
<keyword evidence="5 6" id="KW-0472">Membrane</keyword>
<dbReference type="EMBL" id="FQNF01000035">
    <property type="protein sequence ID" value="SGZ39957.1"/>
    <property type="molecule type" value="Genomic_DNA"/>
</dbReference>
<reference evidence="8" key="1">
    <citation type="submission" date="2016-11" db="EMBL/GenBank/DDBJ databases">
        <authorList>
            <person name="Guldener U."/>
        </authorList>
    </citation>
    <scope>NUCLEOTIDE SEQUENCE [LARGE SCALE GENOMIC DNA]</scope>
</reference>